<dbReference type="PROSITE" id="PS51000">
    <property type="entry name" value="HTH_DEOR_2"/>
    <property type="match status" value="1"/>
</dbReference>
<dbReference type="SMART" id="SM01134">
    <property type="entry name" value="DeoRC"/>
    <property type="match status" value="1"/>
</dbReference>
<accession>A0ABS4CPJ6</accession>
<dbReference type="Gene3D" id="1.10.10.10">
    <property type="entry name" value="Winged helix-like DNA-binding domain superfamily/Winged helix DNA-binding domain"/>
    <property type="match status" value="1"/>
</dbReference>
<evidence type="ECO:0000259" key="4">
    <source>
        <dbReference type="PROSITE" id="PS51000"/>
    </source>
</evidence>
<dbReference type="PANTHER" id="PTHR30363:SF56">
    <property type="entry name" value="TRANSCRIPTIONAL REGULATOR, DEOR FAMILY"/>
    <property type="match status" value="1"/>
</dbReference>
<dbReference type="PROSITE" id="PS00894">
    <property type="entry name" value="HTH_DEOR_1"/>
    <property type="match status" value="1"/>
</dbReference>
<proteinExistence type="predicted"/>
<dbReference type="SUPFAM" id="SSF100950">
    <property type="entry name" value="NagB/RpiA/CoA transferase-like"/>
    <property type="match status" value="1"/>
</dbReference>
<dbReference type="PRINTS" id="PR00037">
    <property type="entry name" value="HTHLACR"/>
</dbReference>
<dbReference type="PANTHER" id="PTHR30363">
    <property type="entry name" value="HTH-TYPE TRANSCRIPTIONAL REGULATOR SRLR-RELATED"/>
    <property type="match status" value="1"/>
</dbReference>
<dbReference type="Proteomes" id="UP000673375">
    <property type="component" value="Unassembled WGS sequence"/>
</dbReference>
<evidence type="ECO:0000256" key="3">
    <source>
        <dbReference type="ARBA" id="ARBA00023163"/>
    </source>
</evidence>
<dbReference type="SUPFAM" id="SSF46785">
    <property type="entry name" value="Winged helix' DNA-binding domain"/>
    <property type="match status" value="1"/>
</dbReference>
<evidence type="ECO:0000256" key="1">
    <source>
        <dbReference type="ARBA" id="ARBA00023015"/>
    </source>
</evidence>
<dbReference type="InterPro" id="IPR037171">
    <property type="entry name" value="NagB/RpiA_transferase-like"/>
</dbReference>
<gene>
    <name evidence="5" type="ORF">I6N96_17325</name>
</gene>
<sequence length="252" mass="27788">MEMLTEERHKKIMDLLSQESIVKSQELSAALNASESTIRRDLQELEKAGLLERVHGGAKIKSDLGTEQSMNEKSIKNIQEKQAIAKAAAETVHEGDVIYLDAGTTTLEMIPYLADKDITAVTNSVHHAAKLIDLNINTIILGGTLKLSTKAIIGSTSMEQLKQFRFNKVFMGMNGIHPEFGLTTPDPEEAALKRLAIHHAEHAFVLADHSKLNKVSFTKVADVQQVTLLVDACPKELLNELQQKTTIKEVAK</sequence>
<keyword evidence="2" id="KW-0238">DNA-binding</keyword>
<evidence type="ECO:0000256" key="2">
    <source>
        <dbReference type="ARBA" id="ARBA00023125"/>
    </source>
</evidence>
<evidence type="ECO:0000313" key="5">
    <source>
        <dbReference type="EMBL" id="MBP1048056.1"/>
    </source>
</evidence>
<dbReference type="InterPro" id="IPR036388">
    <property type="entry name" value="WH-like_DNA-bd_sf"/>
</dbReference>
<dbReference type="Gene3D" id="3.40.50.1360">
    <property type="match status" value="1"/>
</dbReference>
<name>A0ABS4CPJ6_9ENTE</name>
<dbReference type="InterPro" id="IPR001034">
    <property type="entry name" value="DeoR_HTH"/>
</dbReference>
<dbReference type="InterPro" id="IPR018356">
    <property type="entry name" value="Tscrpt_reg_HTH_DeoR_CS"/>
</dbReference>
<dbReference type="InterPro" id="IPR050313">
    <property type="entry name" value="Carb_Metab_HTH_regulators"/>
</dbReference>
<protein>
    <submittedName>
        <fullName evidence="5">DeoR/GlpR transcriptional regulator</fullName>
    </submittedName>
</protein>
<dbReference type="Pfam" id="PF00455">
    <property type="entry name" value="DeoRC"/>
    <property type="match status" value="1"/>
</dbReference>
<evidence type="ECO:0000313" key="6">
    <source>
        <dbReference type="Proteomes" id="UP000673375"/>
    </source>
</evidence>
<keyword evidence="3" id="KW-0804">Transcription</keyword>
<dbReference type="InterPro" id="IPR036390">
    <property type="entry name" value="WH_DNA-bd_sf"/>
</dbReference>
<comment type="caution">
    <text evidence="5">The sequence shown here is derived from an EMBL/GenBank/DDBJ whole genome shotgun (WGS) entry which is preliminary data.</text>
</comment>
<keyword evidence="6" id="KW-1185">Reference proteome</keyword>
<dbReference type="InterPro" id="IPR014036">
    <property type="entry name" value="DeoR-like_C"/>
</dbReference>
<organism evidence="5 6">
    <name type="scientific">Enterococcus larvae</name>
    <dbReference type="NCBI Taxonomy" id="2794352"/>
    <lineage>
        <taxon>Bacteria</taxon>
        <taxon>Bacillati</taxon>
        <taxon>Bacillota</taxon>
        <taxon>Bacilli</taxon>
        <taxon>Lactobacillales</taxon>
        <taxon>Enterococcaceae</taxon>
        <taxon>Enterococcus</taxon>
    </lineage>
</organism>
<reference evidence="5 6" key="1">
    <citation type="submission" date="2020-12" db="EMBL/GenBank/DDBJ databases">
        <title>Vagococcus allomyrinae sp. nov. and Enterococcus lavae sp. nov., isolated from the larvae of Allomyrina dichotoma.</title>
        <authorList>
            <person name="Lee S.D."/>
        </authorList>
    </citation>
    <scope>NUCLEOTIDE SEQUENCE [LARGE SCALE GENOMIC DNA]</scope>
    <source>
        <strain evidence="5 6">BWM-S5</strain>
    </source>
</reference>
<dbReference type="SMART" id="SM00420">
    <property type="entry name" value="HTH_DEOR"/>
    <property type="match status" value="1"/>
</dbReference>
<dbReference type="Pfam" id="PF08220">
    <property type="entry name" value="HTH_DeoR"/>
    <property type="match status" value="1"/>
</dbReference>
<keyword evidence="1" id="KW-0805">Transcription regulation</keyword>
<feature type="domain" description="HTH deoR-type" evidence="4">
    <location>
        <begin position="5"/>
        <end position="60"/>
    </location>
</feature>
<dbReference type="EMBL" id="JAEDXU010000012">
    <property type="protein sequence ID" value="MBP1048056.1"/>
    <property type="molecule type" value="Genomic_DNA"/>
</dbReference>